<accession>A0A9X2PH75</accession>
<dbReference type="Proteomes" id="UP001151088">
    <property type="component" value="Unassembled WGS sequence"/>
</dbReference>
<keyword evidence="4" id="KW-1185">Reference proteome</keyword>
<organism evidence="3 4">
    <name type="scientific">Ancylobacter mangrovi</name>
    <dbReference type="NCBI Taxonomy" id="2972472"/>
    <lineage>
        <taxon>Bacteria</taxon>
        <taxon>Pseudomonadati</taxon>
        <taxon>Pseudomonadota</taxon>
        <taxon>Alphaproteobacteria</taxon>
        <taxon>Hyphomicrobiales</taxon>
        <taxon>Xanthobacteraceae</taxon>
        <taxon>Ancylobacter</taxon>
    </lineage>
</organism>
<feature type="coiled-coil region" evidence="1">
    <location>
        <begin position="89"/>
        <end position="123"/>
    </location>
</feature>
<proteinExistence type="predicted"/>
<keyword evidence="1" id="KW-0175">Coiled coil</keyword>
<sequence length="141" mass="14864">MGALLDLFPAWLNGLSAWAFLVLGGAALVYGLFPLAPYRALVQIGGAAAIGYACYLAGYSGAQAACEAGRLAAENAALKRDATIAEEVQQRSEASLAKSQMDLASLQEERDALATKYASAVRRAGDCVLGDDLRRSLRRPE</sequence>
<keyword evidence="2" id="KW-1133">Transmembrane helix</keyword>
<dbReference type="RefSeq" id="WP_258735001.1">
    <property type="nucleotide sequence ID" value="NZ_JANTHZ010000015.1"/>
</dbReference>
<evidence type="ECO:0000256" key="2">
    <source>
        <dbReference type="SAM" id="Phobius"/>
    </source>
</evidence>
<evidence type="ECO:0000313" key="4">
    <source>
        <dbReference type="Proteomes" id="UP001151088"/>
    </source>
</evidence>
<evidence type="ECO:0000256" key="1">
    <source>
        <dbReference type="SAM" id="Coils"/>
    </source>
</evidence>
<keyword evidence="2" id="KW-0812">Transmembrane</keyword>
<feature type="transmembrane region" description="Helical" evidence="2">
    <location>
        <begin position="15"/>
        <end position="33"/>
    </location>
</feature>
<dbReference type="EMBL" id="JANTHZ010000015">
    <property type="protein sequence ID" value="MCS0497845.1"/>
    <property type="molecule type" value="Genomic_DNA"/>
</dbReference>
<gene>
    <name evidence="3" type="ORF">NVS89_22395</name>
</gene>
<name>A0A9X2PH75_9HYPH</name>
<evidence type="ECO:0000313" key="3">
    <source>
        <dbReference type="EMBL" id="MCS0497845.1"/>
    </source>
</evidence>
<dbReference type="AlphaFoldDB" id="A0A9X2PH75"/>
<reference evidence="3" key="1">
    <citation type="submission" date="2022-08" db="EMBL/GenBank/DDBJ databases">
        <authorList>
            <person name="Li F."/>
        </authorList>
    </citation>
    <scope>NUCLEOTIDE SEQUENCE</scope>
    <source>
        <strain evidence="3">MQZ15Z-1</strain>
    </source>
</reference>
<comment type="caution">
    <text evidence="3">The sequence shown here is derived from an EMBL/GenBank/DDBJ whole genome shotgun (WGS) entry which is preliminary data.</text>
</comment>
<keyword evidence="2" id="KW-0472">Membrane</keyword>
<protein>
    <submittedName>
        <fullName evidence="3">Uncharacterized protein</fullName>
    </submittedName>
</protein>